<dbReference type="EMBL" id="KN823431">
    <property type="protein sequence ID" value="KIO17093.1"/>
    <property type="molecule type" value="Genomic_DNA"/>
</dbReference>
<reference evidence="1 2" key="1">
    <citation type="submission" date="2014-04" db="EMBL/GenBank/DDBJ databases">
        <authorList>
            <consortium name="DOE Joint Genome Institute"/>
            <person name="Kuo A."/>
            <person name="Girlanda M."/>
            <person name="Perotto S."/>
            <person name="Kohler A."/>
            <person name="Nagy L.G."/>
            <person name="Floudas D."/>
            <person name="Copeland A."/>
            <person name="Barry K.W."/>
            <person name="Cichocki N."/>
            <person name="Veneault-Fourrey C."/>
            <person name="LaButti K."/>
            <person name="Lindquist E.A."/>
            <person name="Lipzen A."/>
            <person name="Lundell T."/>
            <person name="Morin E."/>
            <person name="Murat C."/>
            <person name="Sun H."/>
            <person name="Tunlid A."/>
            <person name="Henrissat B."/>
            <person name="Grigoriev I.V."/>
            <person name="Hibbett D.S."/>
            <person name="Martin F."/>
            <person name="Nordberg H.P."/>
            <person name="Cantor M.N."/>
            <person name="Hua S.X."/>
        </authorList>
    </citation>
    <scope>NUCLEOTIDE SEQUENCE [LARGE SCALE GENOMIC DNA]</scope>
    <source>
        <strain evidence="1 2">MUT 4182</strain>
    </source>
</reference>
<name>A0A0C3K6S7_9AGAM</name>
<evidence type="ECO:0000313" key="1">
    <source>
        <dbReference type="EMBL" id="KIO17093.1"/>
    </source>
</evidence>
<dbReference type="Proteomes" id="UP000054248">
    <property type="component" value="Unassembled WGS sequence"/>
</dbReference>
<keyword evidence="2" id="KW-1185">Reference proteome</keyword>
<dbReference type="STRING" id="1051891.A0A0C3K6S7"/>
<dbReference type="HOGENOM" id="CLU_1099177_0_0_1"/>
<dbReference type="OrthoDB" id="3203379at2759"/>
<protein>
    <submittedName>
        <fullName evidence="1">Uncharacterized protein</fullName>
    </submittedName>
</protein>
<accession>A0A0C3K6S7</accession>
<proteinExistence type="predicted"/>
<reference evidence="2" key="2">
    <citation type="submission" date="2015-01" db="EMBL/GenBank/DDBJ databases">
        <title>Evolutionary Origins and Diversification of the Mycorrhizal Mutualists.</title>
        <authorList>
            <consortium name="DOE Joint Genome Institute"/>
            <consortium name="Mycorrhizal Genomics Consortium"/>
            <person name="Kohler A."/>
            <person name="Kuo A."/>
            <person name="Nagy L.G."/>
            <person name="Floudas D."/>
            <person name="Copeland A."/>
            <person name="Barry K.W."/>
            <person name="Cichocki N."/>
            <person name="Veneault-Fourrey C."/>
            <person name="LaButti K."/>
            <person name="Lindquist E.A."/>
            <person name="Lipzen A."/>
            <person name="Lundell T."/>
            <person name="Morin E."/>
            <person name="Murat C."/>
            <person name="Riley R."/>
            <person name="Ohm R."/>
            <person name="Sun H."/>
            <person name="Tunlid A."/>
            <person name="Henrissat B."/>
            <person name="Grigoriev I.V."/>
            <person name="Hibbett D.S."/>
            <person name="Martin F."/>
        </authorList>
    </citation>
    <scope>NUCLEOTIDE SEQUENCE [LARGE SCALE GENOMIC DNA]</scope>
    <source>
        <strain evidence="2">MUT 4182</strain>
    </source>
</reference>
<gene>
    <name evidence="1" type="ORF">M407DRAFT_33255</name>
</gene>
<dbReference type="AlphaFoldDB" id="A0A0C3K6S7"/>
<organism evidence="1 2">
    <name type="scientific">Tulasnella calospora MUT 4182</name>
    <dbReference type="NCBI Taxonomy" id="1051891"/>
    <lineage>
        <taxon>Eukaryota</taxon>
        <taxon>Fungi</taxon>
        <taxon>Dikarya</taxon>
        <taxon>Basidiomycota</taxon>
        <taxon>Agaricomycotina</taxon>
        <taxon>Agaricomycetes</taxon>
        <taxon>Cantharellales</taxon>
        <taxon>Tulasnellaceae</taxon>
        <taxon>Tulasnella</taxon>
    </lineage>
</organism>
<evidence type="ECO:0000313" key="2">
    <source>
        <dbReference type="Proteomes" id="UP000054248"/>
    </source>
</evidence>
<sequence>MFSSESGISELDSDDFYGPGHRSTVDPVKMVLKYMEEKGLSLAQLFESIFYGDPDCTNDYACRRHRTTFFQELSLPQLLVRIMKNSGPNGPKVKLVEWMTEYLMNILDEEIARAVSHLHMGEVSVEKILELDFQEIQEWMENPRMGYRTLWRMLTRLATSPKGRSKNKMKDPTAMVITIIGQLAFSRSHHANYLQQAFSLFFKADGSSSKANTLLNHLSITMSSTWQNELVDCGLLDAFTATALTPSCRNAVA</sequence>